<sequence>MAGRTAQAASHVKDTQPRSQLQVFGQLSRRRMAAGVELVYAREVVGGERAMPRVEAVERFVDLPAQVALPVMACYGGRLLCGHGNVLTVMGDRSAAATPEGLRTVVPKKADSAVLS</sequence>
<protein>
    <submittedName>
        <fullName evidence="1">Uncharacterized protein</fullName>
    </submittedName>
</protein>
<evidence type="ECO:0000313" key="1">
    <source>
        <dbReference type="EMBL" id="XDQ50941.1"/>
    </source>
</evidence>
<dbReference type="RefSeq" id="WP_369244289.1">
    <property type="nucleotide sequence ID" value="NZ_CP163443.1"/>
</dbReference>
<reference evidence="1" key="1">
    <citation type="submission" date="2024-07" db="EMBL/GenBank/DDBJ databases">
        <authorList>
            <person name="Yu S.T."/>
        </authorList>
    </citation>
    <scope>NUCLEOTIDE SEQUENCE</scope>
    <source>
        <strain evidence="1">R41</strain>
    </source>
</reference>
<name>A0AB39R8E6_9ACTN</name>
<dbReference type="AlphaFoldDB" id="A0AB39R8E6"/>
<proteinExistence type="predicted"/>
<dbReference type="EMBL" id="CP163443">
    <property type="protein sequence ID" value="XDQ50941.1"/>
    <property type="molecule type" value="Genomic_DNA"/>
</dbReference>
<organism evidence="1">
    <name type="scientific">Streptomyces sp. R41</name>
    <dbReference type="NCBI Taxonomy" id="3238632"/>
    <lineage>
        <taxon>Bacteria</taxon>
        <taxon>Bacillati</taxon>
        <taxon>Actinomycetota</taxon>
        <taxon>Actinomycetes</taxon>
        <taxon>Kitasatosporales</taxon>
        <taxon>Streptomycetaceae</taxon>
        <taxon>Streptomyces</taxon>
    </lineage>
</organism>
<gene>
    <name evidence="1" type="ORF">AB5J53_04135</name>
</gene>
<accession>A0AB39R8E6</accession>